<dbReference type="AlphaFoldDB" id="A0A834MCU5"/>
<protein>
    <submittedName>
        <fullName evidence="1">Uncharacterized protein</fullName>
    </submittedName>
</protein>
<comment type="caution">
    <text evidence="1">The sequence shown here is derived from an EMBL/GenBank/DDBJ whole genome shotgun (WGS) entry which is preliminary data.</text>
</comment>
<reference evidence="1" key="1">
    <citation type="submission" date="2020-08" db="EMBL/GenBank/DDBJ databases">
        <title>Genome sequencing and assembly of the red palm weevil Rhynchophorus ferrugineus.</title>
        <authorList>
            <person name="Dias G.B."/>
            <person name="Bergman C.M."/>
            <person name="Manee M."/>
        </authorList>
    </citation>
    <scope>NUCLEOTIDE SEQUENCE</scope>
    <source>
        <strain evidence="1">AA-2017</strain>
        <tissue evidence="1">Whole larva</tissue>
    </source>
</reference>
<name>A0A834MCU5_RHYFE</name>
<gene>
    <name evidence="1" type="ORF">GWI33_013915</name>
</gene>
<proteinExistence type="predicted"/>
<dbReference type="Proteomes" id="UP000625711">
    <property type="component" value="Unassembled WGS sequence"/>
</dbReference>
<dbReference type="EMBL" id="JAACXV010013462">
    <property type="protein sequence ID" value="KAF7273374.1"/>
    <property type="molecule type" value="Genomic_DNA"/>
</dbReference>
<organism evidence="1 2">
    <name type="scientific">Rhynchophorus ferrugineus</name>
    <name type="common">Red palm weevil</name>
    <name type="synonym">Curculio ferrugineus</name>
    <dbReference type="NCBI Taxonomy" id="354439"/>
    <lineage>
        <taxon>Eukaryota</taxon>
        <taxon>Metazoa</taxon>
        <taxon>Ecdysozoa</taxon>
        <taxon>Arthropoda</taxon>
        <taxon>Hexapoda</taxon>
        <taxon>Insecta</taxon>
        <taxon>Pterygota</taxon>
        <taxon>Neoptera</taxon>
        <taxon>Endopterygota</taxon>
        <taxon>Coleoptera</taxon>
        <taxon>Polyphaga</taxon>
        <taxon>Cucujiformia</taxon>
        <taxon>Curculionidae</taxon>
        <taxon>Dryophthorinae</taxon>
        <taxon>Rhynchophorus</taxon>
    </lineage>
</organism>
<accession>A0A834MCU5</accession>
<keyword evidence="2" id="KW-1185">Reference proteome</keyword>
<sequence>MSKNPDGRTVYSNRPQYCSPPHLIPPIFNQDRAVPIINKFRAAKRPPLRLVRAPTPQYLVTGHPPPLSAASRHRRVVRNICSSRTNPDSGIRAPRSGSHLTPAVAKERAALIKLFKATQWKRGEAGGMATRVELGAANREIRADRRLSRIWTYLWV</sequence>
<evidence type="ECO:0000313" key="2">
    <source>
        <dbReference type="Proteomes" id="UP000625711"/>
    </source>
</evidence>
<evidence type="ECO:0000313" key="1">
    <source>
        <dbReference type="EMBL" id="KAF7273374.1"/>
    </source>
</evidence>